<evidence type="ECO:0000256" key="1">
    <source>
        <dbReference type="ARBA" id="ARBA00004651"/>
    </source>
</evidence>
<evidence type="ECO:0000259" key="7">
    <source>
        <dbReference type="Pfam" id="PF01292"/>
    </source>
</evidence>
<feature type="transmembrane region" description="Helical" evidence="6">
    <location>
        <begin position="20"/>
        <end position="39"/>
    </location>
</feature>
<evidence type="ECO:0000256" key="4">
    <source>
        <dbReference type="ARBA" id="ARBA00022989"/>
    </source>
</evidence>
<dbReference type="GO" id="GO:0020037">
    <property type="term" value="F:heme binding"/>
    <property type="evidence" value="ECO:0007669"/>
    <property type="project" value="TreeGrafter"/>
</dbReference>
<dbReference type="InterPro" id="IPR016174">
    <property type="entry name" value="Di-haem_cyt_TM"/>
</dbReference>
<accession>A0A242MAH0</accession>
<feature type="transmembrane region" description="Helical" evidence="6">
    <location>
        <begin position="140"/>
        <end position="161"/>
    </location>
</feature>
<dbReference type="AlphaFoldDB" id="A0A242MAH0"/>
<feature type="transmembrane region" description="Helical" evidence="6">
    <location>
        <begin position="105"/>
        <end position="128"/>
    </location>
</feature>
<feature type="transmembrane region" description="Helical" evidence="6">
    <location>
        <begin position="45"/>
        <end position="64"/>
    </location>
</feature>
<dbReference type="RefSeq" id="WP_086383228.1">
    <property type="nucleotide sequence ID" value="NZ_NBTY01000192.1"/>
</dbReference>
<dbReference type="EMBL" id="NBTY01000192">
    <property type="protein sequence ID" value="OTP67694.1"/>
    <property type="molecule type" value="Genomic_DNA"/>
</dbReference>
<evidence type="ECO:0000313" key="8">
    <source>
        <dbReference type="EMBL" id="OTP67694.1"/>
    </source>
</evidence>
<dbReference type="PANTHER" id="PTHR30485">
    <property type="entry name" value="NI/FE-HYDROGENASE 1 B-TYPE CYTOCHROME SUBUNIT"/>
    <property type="match status" value="1"/>
</dbReference>
<evidence type="ECO:0000256" key="5">
    <source>
        <dbReference type="ARBA" id="ARBA00023136"/>
    </source>
</evidence>
<evidence type="ECO:0000256" key="3">
    <source>
        <dbReference type="ARBA" id="ARBA00022692"/>
    </source>
</evidence>
<dbReference type="Pfam" id="PF01292">
    <property type="entry name" value="Ni_hydr_CYTB"/>
    <property type="match status" value="1"/>
</dbReference>
<reference evidence="8 9" key="1">
    <citation type="submission" date="2017-03" db="EMBL/GenBank/DDBJ databases">
        <title>Genome analysis of strain PAMC 26510.</title>
        <authorList>
            <person name="Oh H.-M."/>
            <person name="Yang J.-A."/>
        </authorList>
    </citation>
    <scope>NUCLEOTIDE SEQUENCE [LARGE SCALE GENOMIC DNA]</scope>
    <source>
        <strain evidence="8 9">PAMC 26510</strain>
    </source>
</reference>
<evidence type="ECO:0000256" key="2">
    <source>
        <dbReference type="ARBA" id="ARBA00022475"/>
    </source>
</evidence>
<dbReference type="Proteomes" id="UP000194546">
    <property type="component" value="Unassembled WGS sequence"/>
</dbReference>
<dbReference type="GO" id="GO:0022904">
    <property type="term" value="P:respiratory electron transport chain"/>
    <property type="evidence" value="ECO:0007669"/>
    <property type="project" value="InterPro"/>
</dbReference>
<comment type="caution">
    <text evidence="8">The sequence shown here is derived from an EMBL/GenBank/DDBJ whole genome shotgun (WGS) entry which is preliminary data.</text>
</comment>
<dbReference type="SUPFAM" id="SSF81342">
    <property type="entry name" value="Transmembrane di-heme cytochromes"/>
    <property type="match status" value="1"/>
</dbReference>
<protein>
    <submittedName>
        <fullName evidence="8">Ni,Fe-hydrogenase I cytochrome b subunit</fullName>
    </submittedName>
</protein>
<evidence type="ECO:0000313" key="9">
    <source>
        <dbReference type="Proteomes" id="UP000194546"/>
    </source>
</evidence>
<keyword evidence="4 6" id="KW-1133">Transmembrane helix</keyword>
<gene>
    <name evidence="8" type="ORF">PAMC26510_30365</name>
</gene>
<dbReference type="InterPro" id="IPR051542">
    <property type="entry name" value="Hydrogenase_cytochrome"/>
</dbReference>
<keyword evidence="2" id="KW-1003">Cell membrane</keyword>
<proteinExistence type="predicted"/>
<evidence type="ECO:0000256" key="6">
    <source>
        <dbReference type="SAM" id="Phobius"/>
    </source>
</evidence>
<dbReference type="Gene3D" id="1.20.950.20">
    <property type="entry name" value="Transmembrane di-heme cytochromes, Chain C"/>
    <property type="match status" value="1"/>
</dbReference>
<dbReference type="InterPro" id="IPR011577">
    <property type="entry name" value="Cyt_b561_bac/Ni-Hgenase"/>
</dbReference>
<sequence length="183" mass="20269">MNLRTLGKGICRQSVPVWDLFVRVFHWSLVFAFTAAYVLSDDGGALHHAFGYVVLGLVAARIAWGFTGTQHARFSSFVPQPRVFVAYCRDIAAGRERRYHGHNPAGAAMIVMLLTLLVSTGVSGWLLTTDMFWGSKGLEVIHEICANSVLACAVIHVRGVLLASWRHRENLVGAMFSGRKRRD</sequence>
<dbReference type="GO" id="GO:0005886">
    <property type="term" value="C:plasma membrane"/>
    <property type="evidence" value="ECO:0007669"/>
    <property type="project" value="UniProtKB-SubCell"/>
</dbReference>
<keyword evidence="5 6" id="KW-0472">Membrane</keyword>
<dbReference type="GO" id="GO:0009055">
    <property type="term" value="F:electron transfer activity"/>
    <property type="evidence" value="ECO:0007669"/>
    <property type="project" value="InterPro"/>
</dbReference>
<organism evidence="8 9">
    <name type="scientific">Caballeronia sordidicola</name>
    <name type="common">Burkholderia sordidicola</name>
    <dbReference type="NCBI Taxonomy" id="196367"/>
    <lineage>
        <taxon>Bacteria</taxon>
        <taxon>Pseudomonadati</taxon>
        <taxon>Pseudomonadota</taxon>
        <taxon>Betaproteobacteria</taxon>
        <taxon>Burkholderiales</taxon>
        <taxon>Burkholderiaceae</taxon>
        <taxon>Caballeronia</taxon>
    </lineage>
</organism>
<comment type="subcellular location">
    <subcellularLocation>
        <location evidence="1">Cell membrane</location>
        <topology evidence="1">Multi-pass membrane protein</topology>
    </subcellularLocation>
</comment>
<dbReference type="PANTHER" id="PTHR30485:SF2">
    <property type="entry name" value="BLL0597 PROTEIN"/>
    <property type="match status" value="1"/>
</dbReference>
<feature type="domain" description="Cytochrome b561 bacterial/Ni-hydrogenase" evidence="7">
    <location>
        <begin position="17"/>
        <end position="178"/>
    </location>
</feature>
<keyword evidence="3 6" id="KW-0812">Transmembrane</keyword>
<name>A0A242MAH0_CABSO</name>